<dbReference type="InterPro" id="IPR017850">
    <property type="entry name" value="Alkaline_phosphatase_core_sf"/>
</dbReference>
<keyword evidence="2" id="KW-0378">Hydrolase</keyword>
<comment type="caution">
    <text evidence="5">The sequence shown here is derived from an EMBL/GenBank/DDBJ whole genome shotgun (WGS) entry which is preliminary data.</text>
</comment>
<evidence type="ECO:0000259" key="4">
    <source>
        <dbReference type="Pfam" id="PF00884"/>
    </source>
</evidence>
<keyword evidence="3" id="KW-1133">Transmembrane helix</keyword>
<dbReference type="PANTHER" id="PTHR42693:SF53">
    <property type="entry name" value="ENDO-4-O-SULFATASE"/>
    <property type="match status" value="1"/>
</dbReference>
<gene>
    <name evidence="5" type="ORF">HPE56_08565</name>
</gene>
<feature type="transmembrane region" description="Helical" evidence="3">
    <location>
        <begin position="14"/>
        <end position="32"/>
    </location>
</feature>
<proteinExistence type="inferred from homology"/>
<organism evidence="5 6">
    <name type="scientific">Maribacter aquimaris</name>
    <dbReference type="NCBI Taxonomy" id="2737171"/>
    <lineage>
        <taxon>Bacteria</taxon>
        <taxon>Pseudomonadati</taxon>
        <taxon>Bacteroidota</taxon>
        <taxon>Flavobacteriia</taxon>
        <taxon>Flavobacteriales</taxon>
        <taxon>Flavobacteriaceae</taxon>
        <taxon>Maribacter</taxon>
    </lineage>
</organism>
<name>A0ABR7V1P7_9FLAO</name>
<dbReference type="Gene3D" id="3.30.1120.10">
    <property type="match status" value="1"/>
</dbReference>
<evidence type="ECO:0000313" key="5">
    <source>
        <dbReference type="EMBL" id="MBD0777844.1"/>
    </source>
</evidence>
<accession>A0ABR7V1P7</accession>
<reference evidence="5" key="1">
    <citation type="submission" date="2020-05" db="EMBL/GenBank/DDBJ databases">
        <title>The draft genome sequence of Maribacter sp. ANRC-HE7.</title>
        <authorList>
            <person name="Mu L."/>
        </authorList>
    </citation>
    <scope>NUCLEOTIDE SEQUENCE</scope>
    <source>
        <strain evidence="5">ANRC-HE7</strain>
    </source>
</reference>
<dbReference type="PANTHER" id="PTHR42693">
    <property type="entry name" value="ARYLSULFATASE FAMILY MEMBER"/>
    <property type="match status" value="1"/>
</dbReference>
<dbReference type="PROSITE" id="PS51257">
    <property type="entry name" value="PROKAR_LIPOPROTEIN"/>
    <property type="match status" value="1"/>
</dbReference>
<feature type="domain" description="Sulfatase N-terminal" evidence="4">
    <location>
        <begin position="48"/>
        <end position="388"/>
    </location>
</feature>
<dbReference type="Gene3D" id="3.40.720.10">
    <property type="entry name" value="Alkaline Phosphatase, subunit A"/>
    <property type="match status" value="1"/>
</dbReference>
<protein>
    <submittedName>
        <fullName evidence="5">Arylsulfatase</fullName>
    </submittedName>
</protein>
<evidence type="ECO:0000256" key="2">
    <source>
        <dbReference type="ARBA" id="ARBA00022801"/>
    </source>
</evidence>
<comment type="similarity">
    <text evidence="1">Belongs to the sulfatase family.</text>
</comment>
<dbReference type="Pfam" id="PF00884">
    <property type="entry name" value="Sulfatase"/>
    <property type="match status" value="1"/>
</dbReference>
<sequence>MININKHNFYQKGLIRLLGNLYAVFSLVVLSSCNNQKKANETIQKLKPNIIYILADDLGYGDLSLTGQENFSTPNIDKLSEDGLFFTQHYAGSTVCAPSRSSLMTGQHTGHTFIRGNRGVKPEGQYPLDSTVITVSKLLKSEGYITGAFGKWGLGYPSSEGDPNNQGFDEFYGYNSQTIGHNYYPYHLWHNQTKVILEGNKGKKTETYAPNIIHEKAMSFIEKNKDSTFFMYYPTIIPHAELVAPEEYMVKFRGKLLPEKNYQGIDEGERYKNGGYGSQKEPHTAFAAMVYLLDKQVGEIRKKVEELGIAENTIIIFTSDNGPHKEGGADPNYFNSNADLRGYKRDLYEGGIRVPMIAYWPGKIKADATSNHISAFWDFLPTVCEMAQIETPKNIDGISFLPELLGEKQVSHDYLYWEFHEQGGKQAVRFGDWKGVRLKMGNNAKAPIELYNLASDIGEQNNIADKNPEIVEKISNIMEREHSYSKEFSFGYEKNK</sequence>
<evidence type="ECO:0000256" key="1">
    <source>
        <dbReference type="ARBA" id="ARBA00008779"/>
    </source>
</evidence>
<dbReference type="CDD" id="cd16145">
    <property type="entry name" value="ARS_like"/>
    <property type="match status" value="1"/>
</dbReference>
<keyword evidence="3" id="KW-0472">Membrane</keyword>
<keyword evidence="3" id="KW-0812">Transmembrane</keyword>
<keyword evidence="6" id="KW-1185">Reference proteome</keyword>
<evidence type="ECO:0000313" key="6">
    <source>
        <dbReference type="Proteomes" id="UP001166021"/>
    </source>
</evidence>
<dbReference type="RefSeq" id="WP_188243355.1">
    <property type="nucleotide sequence ID" value="NZ_JABTCF010000004.1"/>
</dbReference>
<dbReference type="InterPro" id="IPR000917">
    <property type="entry name" value="Sulfatase_N"/>
</dbReference>
<evidence type="ECO:0000256" key="3">
    <source>
        <dbReference type="SAM" id="Phobius"/>
    </source>
</evidence>
<dbReference type="EMBL" id="JABTCF010000004">
    <property type="protein sequence ID" value="MBD0777844.1"/>
    <property type="molecule type" value="Genomic_DNA"/>
</dbReference>
<dbReference type="Proteomes" id="UP001166021">
    <property type="component" value="Unassembled WGS sequence"/>
</dbReference>
<dbReference type="InterPro" id="IPR050738">
    <property type="entry name" value="Sulfatase"/>
</dbReference>
<dbReference type="SUPFAM" id="SSF53649">
    <property type="entry name" value="Alkaline phosphatase-like"/>
    <property type="match status" value="1"/>
</dbReference>